<evidence type="ECO:0008006" key="3">
    <source>
        <dbReference type="Google" id="ProtNLM"/>
    </source>
</evidence>
<sequence length="115" mass="12739">MQTLTIEVASEQEALAQAIAAIESNQPLPPRYLFDSDEALLNTLSGNRFAILKALSRAGAMSIAELARCMQRDRAEVRADTERLRAIGLIDKTESCDLHFPYTGVLLELCWRSDA</sequence>
<keyword evidence="2" id="KW-1185">Reference proteome</keyword>
<accession>A0ABS1CJQ7</accession>
<dbReference type="Pfam" id="PF25212">
    <property type="entry name" value="HVO_A0114"/>
    <property type="match status" value="1"/>
</dbReference>
<dbReference type="InterPro" id="IPR036388">
    <property type="entry name" value="WH-like_DNA-bd_sf"/>
</dbReference>
<dbReference type="Proteomes" id="UP000748752">
    <property type="component" value="Unassembled WGS sequence"/>
</dbReference>
<organism evidence="1 2">
    <name type="scientific">Thiohalocapsa halophila</name>
    <dbReference type="NCBI Taxonomy" id="69359"/>
    <lineage>
        <taxon>Bacteria</taxon>
        <taxon>Pseudomonadati</taxon>
        <taxon>Pseudomonadota</taxon>
        <taxon>Gammaproteobacteria</taxon>
        <taxon>Chromatiales</taxon>
        <taxon>Chromatiaceae</taxon>
        <taxon>Thiohalocapsa</taxon>
    </lineage>
</organism>
<reference evidence="1 2" key="1">
    <citation type="journal article" date="2020" name="Microorganisms">
        <title>Osmotic Adaptation and Compatible Solute Biosynthesis of Phototrophic Bacteria as Revealed from Genome Analyses.</title>
        <authorList>
            <person name="Imhoff J.F."/>
            <person name="Rahn T."/>
            <person name="Kunzel S."/>
            <person name="Keller A."/>
            <person name="Neulinger S.C."/>
        </authorList>
    </citation>
    <scope>NUCLEOTIDE SEQUENCE [LARGE SCALE GENOMIC DNA]</scope>
    <source>
        <strain evidence="1 2">DSM 6210</strain>
    </source>
</reference>
<evidence type="ECO:0000313" key="2">
    <source>
        <dbReference type="Proteomes" id="UP000748752"/>
    </source>
</evidence>
<comment type="caution">
    <text evidence="1">The sequence shown here is derived from an EMBL/GenBank/DDBJ whole genome shotgun (WGS) entry which is preliminary data.</text>
</comment>
<proteinExistence type="predicted"/>
<dbReference type="Gene3D" id="1.10.10.10">
    <property type="entry name" value="Winged helix-like DNA-binding domain superfamily/Winged helix DNA-binding domain"/>
    <property type="match status" value="1"/>
</dbReference>
<dbReference type="InterPro" id="IPR036390">
    <property type="entry name" value="WH_DNA-bd_sf"/>
</dbReference>
<gene>
    <name evidence="1" type="ORF">CKO31_15745</name>
</gene>
<dbReference type="RefSeq" id="WP_200239470.1">
    <property type="nucleotide sequence ID" value="NZ_NRRV01000041.1"/>
</dbReference>
<dbReference type="EMBL" id="NRRV01000041">
    <property type="protein sequence ID" value="MBK1632164.1"/>
    <property type="molecule type" value="Genomic_DNA"/>
</dbReference>
<protein>
    <recommendedName>
        <fullName evidence="3">MarR family transcriptional regulator</fullName>
    </recommendedName>
</protein>
<name>A0ABS1CJQ7_9GAMM</name>
<dbReference type="SUPFAM" id="SSF46785">
    <property type="entry name" value="Winged helix' DNA-binding domain"/>
    <property type="match status" value="1"/>
</dbReference>
<evidence type="ECO:0000313" key="1">
    <source>
        <dbReference type="EMBL" id="MBK1632164.1"/>
    </source>
</evidence>